<dbReference type="Proteomes" id="UP000269221">
    <property type="component" value="Unassembled WGS sequence"/>
</dbReference>
<evidence type="ECO:0000256" key="6">
    <source>
        <dbReference type="SAM" id="MobiDB-lite"/>
    </source>
</evidence>
<keyword evidence="4" id="KW-0804">Transcription</keyword>
<dbReference type="AlphaFoldDB" id="A0A3M0IVE0"/>
<dbReference type="GO" id="GO:0030154">
    <property type="term" value="P:cell differentiation"/>
    <property type="evidence" value="ECO:0007669"/>
    <property type="project" value="TreeGrafter"/>
</dbReference>
<evidence type="ECO:0000259" key="7">
    <source>
        <dbReference type="PROSITE" id="PS51075"/>
    </source>
</evidence>
<dbReference type="SMART" id="SM00523">
    <property type="entry name" value="DWA"/>
    <property type="match status" value="1"/>
</dbReference>
<dbReference type="Pfam" id="PF03165">
    <property type="entry name" value="MH1"/>
    <property type="match status" value="1"/>
</dbReference>
<dbReference type="PANTHER" id="PTHR13703">
    <property type="entry name" value="SMAD"/>
    <property type="match status" value="1"/>
</dbReference>
<dbReference type="GO" id="GO:0000978">
    <property type="term" value="F:RNA polymerase II cis-regulatory region sequence-specific DNA binding"/>
    <property type="evidence" value="ECO:0007669"/>
    <property type="project" value="TreeGrafter"/>
</dbReference>
<evidence type="ECO:0000313" key="9">
    <source>
        <dbReference type="Proteomes" id="UP000269221"/>
    </source>
</evidence>
<comment type="caution">
    <text evidence="8">The sequence shown here is derived from an EMBL/GenBank/DDBJ whole genome shotgun (WGS) entry which is preliminary data.</text>
</comment>
<evidence type="ECO:0000256" key="1">
    <source>
        <dbReference type="ARBA" id="ARBA00004123"/>
    </source>
</evidence>
<accession>A0A3M0IVE0</accession>
<keyword evidence="5" id="KW-0539">Nucleus</keyword>
<dbReference type="GO" id="GO:0009653">
    <property type="term" value="P:anatomical structure morphogenesis"/>
    <property type="evidence" value="ECO:0007669"/>
    <property type="project" value="TreeGrafter"/>
</dbReference>
<dbReference type="InterPro" id="IPR013790">
    <property type="entry name" value="Dwarfin"/>
</dbReference>
<dbReference type="SUPFAM" id="SSF56366">
    <property type="entry name" value="SMAD MH1 domain"/>
    <property type="match status" value="1"/>
</dbReference>
<keyword evidence="2" id="KW-0805">Transcription regulation</keyword>
<evidence type="ECO:0000256" key="2">
    <source>
        <dbReference type="ARBA" id="ARBA00023015"/>
    </source>
</evidence>
<proteinExistence type="predicted"/>
<protein>
    <recommendedName>
        <fullName evidence="7">MH1 domain-containing protein</fullName>
    </recommendedName>
</protein>
<dbReference type="GO" id="GO:0060395">
    <property type="term" value="P:SMAD protein signal transduction"/>
    <property type="evidence" value="ECO:0007669"/>
    <property type="project" value="TreeGrafter"/>
</dbReference>
<feature type="region of interest" description="Disordered" evidence="6">
    <location>
        <begin position="1"/>
        <end position="45"/>
    </location>
</feature>
<keyword evidence="9" id="KW-1185">Reference proteome</keyword>
<dbReference type="Gene3D" id="3.90.520.10">
    <property type="entry name" value="SMAD MH1 domain"/>
    <property type="match status" value="1"/>
</dbReference>
<dbReference type="GO" id="GO:0071144">
    <property type="term" value="C:heteromeric SMAD protein complex"/>
    <property type="evidence" value="ECO:0007669"/>
    <property type="project" value="TreeGrafter"/>
</dbReference>
<dbReference type="GO" id="GO:0045944">
    <property type="term" value="P:positive regulation of transcription by RNA polymerase II"/>
    <property type="evidence" value="ECO:0007669"/>
    <property type="project" value="TreeGrafter"/>
</dbReference>
<dbReference type="InterPro" id="IPR003619">
    <property type="entry name" value="MAD_homology1_Dwarfin-type"/>
</dbReference>
<sequence>MQFRTRGNNLADKEAKSAALMKVSTPRIKEGEVQEYPPHPSPKEIEGYEKIGGWLEGVLGELLKYFGLISNFIKGGSGGAAGSEQNGQDEKWCEKAVKSLVKKLKKTGQLDELEKAITTQNCSTKCVTIPSYDFPKQLSQEYALNK</sequence>
<evidence type="ECO:0000256" key="5">
    <source>
        <dbReference type="ARBA" id="ARBA00023242"/>
    </source>
</evidence>
<evidence type="ECO:0000256" key="3">
    <source>
        <dbReference type="ARBA" id="ARBA00023125"/>
    </source>
</evidence>
<evidence type="ECO:0000313" key="8">
    <source>
        <dbReference type="EMBL" id="RMB92635.1"/>
    </source>
</evidence>
<evidence type="ECO:0000256" key="4">
    <source>
        <dbReference type="ARBA" id="ARBA00023163"/>
    </source>
</evidence>
<name>A0A3M0IVE0_HIRRU</name>
<dbReference type="GO" id="GO:0070411">
    <property type="term" value="F:I-SMAD binding"/>
    <property type="evidence" value="ECO:0007669"/>
    <property type="project" value="TreeGrafter"/>
</dbReference>
<keyword evidence="3" id="KW-0238">DNA-binding</keyword>
<reference evidence="8 9" key="1">
    <citation type="submission" date="2018-07" db="EMBL/GenBank/DDBJ databases">
        <title>A high quality draft genome assembly of the barn swallow (H. rustica rustica).</title>
        <authorList>
            <person name="Formenti G."/>
            <person name="Chiara M."/>
            <person name="Poveda L."/>
            <person name="Francoijs K.-J."/>
            <person name="Bonisoli-Alquati A."/>
            <person name="Canova L."/>
            <person name="Gianfranceschi L."/>
            <person name="Horner D.S."/>
            <person name="Saino N."/>
        </authorList>
    </citation>
    <scope>NUCLEOTIDE SEQUENCE [LARGE SCALE GENOMIC DNA]</scope>
    <source>
        <strain evidence="8">Chelidonia</strain>
        <tissue evidence="8">Blood</tissue>
    </source>
</reference>
<dbReference type="GO" id="GO:0007179">
    <property type="term" value="P:transforming growth factor beta receptor signaling pathway"/>
    <property type="evidence" value="ECO:0007669"/>
    <property type="project" value="TreeGrafter"/>
</dbReference>
<dbReference type="GO" id="GO:0000981">
    <property type="term" value="F:DNA-binding transcription factor activity, RNA polymerase II-specific"/>
    <property type="evidence" value="ECO:0007669"/>
    <property type="project" value="TreeGrafter"/>
</dbReference>
<dbReference type="PROSITE" id="PS51075">
    <property type="entry name" value="MH1"/>
    <property type="match status" value="1"/>
</dbReference>
<feature type="domain" description="MH1" evidence="7">
    <location>
        <begin position="67"/>
        <end position="146"/>
    </location>
</feature>
<dbReference type="GO" id="GO:0032924">
    <property type="term" value="P:activin receptor signaling pathway"/>
    <property type="evidence" value="ECO:0007669"/>
    <property type="project" value="TreeGrafter"/>
</dbReference>
<dbReference type="PANTHER" id="PTHR13703:SF42">
    <property type="entry name" value="MOTHERS AGAINST DECAPENTAPLEGIC HOMOLOG 2"/>
    <property type="match status" value="1"/>
</dbReference>
<dbReference type="InterPro" id="IPR013019">
    <property type="entry name" value="MAD_homology_MH1"/>
</dbReference>
<dbReference type="OrthoDB" id="5794312at2759"/>
<comment type="subcellular location">
    <subcellularLocation>
        <location evidence="1">Nucleus</location>
    </subcellularLocation>
</comment>
<organism evidence="8 9">
    <name type="scientific">Hirundo rustica rustica</name>
    <dbReference type="NCBI Taxonomy" id="333673"/>
    <lineage>
        <taxon>Eukaryota</taxon>
        <taxon>Metazoa</taxon>
        <taxon>Chordata</taxon>
        <taxon>Craniata</taxon>
        <taxon>Vertebrata</taxon>
        <taxon>Euteleostomi</taxon>
        <taxon>Archelosauria</taxon>
        <taxon>Archosauria</taxon>
        <taxon>Dinosauria</taxon>
        <taxon>Saurischia</taxon>
        <taxon>Theropoda</taxon>
        <taxon>Coelurosauria</taxon>
        <taxon>Aves</taxon>
        <taxon>Neognathae</taxon>
        <taxon>Neoaves</taxon>
        <taxon>Telluraves</taxon>
        <taxon>Australaves</taxon>
        <taxon>Passeriformes</taxon>
        <taxon>Sylvioidea</taxon>
        <taxon>Hirundinidae</taxon>
        <taxon>Hirundo</taxon>
    </lineage>
</organism>
<dbReference type="STRING" id="333673.A0A3M0IVE0"/>
<gene>
    <name evidence="8" type="ORF">DUI87_30944</name>
</gene>
<dbReference type="EMBL" id="QRBI01000220">
    <property type="protein sequence ID" value="RMB92635.1"/>
    <property type="molecule type" value="Genomic_DNA"/>
</dbReference>
<dbReference type="InterPro" id="IPR036578">
    <property type="entry name" value="SMAD_MH1_sf"/>
</dbReference>